<dbReference type="InterPro" id="IPR019559">
    <property type="entry name" value="Cullin_neddylation_domain"/>
</dbReference>
<dbReference type="AlphaFoldDB" id="A0A6C0JSB2"/>
<dbReference type="Gene3D" id="1.10.10.10">
    <property type="entry name" value="Winged helix-like DNA-binding domain superfamily/Winged helix DNA-binding domain"/>
    <property type="match status" value="1"/>
</dbReference>
<reference evidence="4" key="1">
    <citation type="journal article" date="2020" name="Nature">
        <title>Giant virus diversity and host interactions through global metagenomics.</title>
        <authorList>
            <person name="Schulz F."/>
            <person name="Roux S."/>
            <person name="Paez-Espino D."/>
            <person name="Jungbluth S."/>
            <person name="Walsh D.A."/>
            <person name="Denef V.J."/>
            <person name="McMahon K.D."/>
            <person name="Konstantinidis K.T."/>
            <person name="Eloe-Fadrosh E.A."/>
            <person name="Kyrpides N.C."/>
            <person name="Woyke T."/>
        </authorList>
    </citation>
    <scope>NUCLEOTIDE SEQUENCE</scope>
    <source>
        <strain evidence="4">GVMAG-S-1062768-28</strain>
    </source>
</reference>
<dbReference type="InterPro" id="IPR036390">
    <property type="entry name" value="WH_DNA-bd_sf"/>
</dbReference>
<dbReference type="InterPro" id="IPR001373">
    <property type="entry name" value="Cullin_N"/>
</dbReference>
<dbReference type="Gene3D" id="3.30.230.130">
    <property type="entry name" value="Cullin, Chain C, Domain 2"/>
    <property type="match status" value="1"/>
</dbReference>
<evidence type="ECO:0000259" key="3">
    <source>
        <dbReference type="PROSITE" id="PS50069"/>
    </source>
</evidence>
<dbReference type="InterPro" id="IPR016158">
    <property type="entry name" value="Cullin_homology"/>
</dbReference>
<feature type="domain" description="Cullin family profile" evidence="3">
    <location>
        <begin position="439"/>
        <end position="652"/>
    </location>
</feature>
<dbReference type="Pfam" id="PF10557">
    <property type="entry name" value="Cullin_Nedd8"/>
    <property type="match status" value="1"/>
</dbReference>
<dbReference type="GO" id="GO:0031461">
    <property type="term" value="C:cullin-RING ubiquitin ligase complex"/>
    <property type="evidence" value="ECO:0007669"/>
    <property type="project" value="InterPro"/>
</dbReference>
<dbReference type="FunFam" id="1.10.10.10:FF:000014">
    <property type="entry name" value="Cullin 1"/>
    <property type="match status" value="1"/>
</dbReference>
<dbReference type="PROSITE" id="PS50069">
    <property type="entry name" value="CULLIN_2"/>
    <property type="match status" value="1"/>
</dbReference>
<dbReference type="InterPro" id="IPR036317">
    <property type="entry name" value="Cullin_homology_sf"/>
</dbReference>
<dbReference type="EMBL" id="MN740697">
    <property type="protein sequence ID" value="QHU08459.1"/>
    <property type="molecule type" value="Genomic_DNA"/>
</dbReference>
<keyword evidence="1" id="KW-1017">Isopeptide bond</keyword>
<proteinExistence type="predicted"/>
<organism evidence="4">
    <name type="scientific">viral metagenome</name>
    <dbReference type="NCBI Taxonomy" id="1070528"/>
    <lineage>
        <taxon>unclassified sequences</taxon>
        <taxon>metagenomes</taxon>
        <taxon>organismal metagenomes</taxon>
    </lineage>
</organism>
<name>A0A6C0JSB2_9ZZZZ</name>
<dbReference type="GO" id="GO:0031625">
    <property type="term" value="F:ubiquitin protein ligase binding"/>
    <property type="evidence" value="ECO:0007669"/>
    <property type="project" value="InterPro"/>
</dbReference>
<dbReference type="InterPro" id="IPR036388">
    <property type="entry name" value="WH-like_DNA-bd_sf"/>
</dbReference>
<dbReference type="Pfam" id="PF26557">
    <property type="entry name" value="Cullin_AB"/>
    <property type="match status" value="1"/>
</dbReference>
<accession>A0A6C0JSB2</accession>
<dbReference type="Pfam" id="PF00888">
    <property type="entry name" value="Cullin"/>
    <property type="match status" value="1"/>
</dbReference>
<dbReference type="SMART" id="SM00182">
    <property type="entry name" value="CULLIN"/>
    <property type="match status" value="1"/>
</dbReference>
<protein>
    <recommendedName>
        <fullName evidence="3">Cullin family profile domain-containing protein</fullName>
    </recommendedName>
</protein>
<dbReference type="InterPro" id="IPR016157">
    <property type="entry name" value="Cullin_CS"/>
</dbReference>
<dbReference type="InterPro" id="IPR045093">
    <property type="entry name" value="Cullin"/>
</dbReference>
<dbReference type="PANTHER" id="PTHR11932">
    <property type="entry name" value="CULLIN"/>
    <property type="match status" value="1"/>
</dbReference>
<dbReference type="InterPro" id="IPR059120">
    <property type="entry name" value="Cullin-like_AB"/>
</dbReference>
<sequence>MNTEISKYLEILEKVDSGEVSTAKGFVISNVLVPIAKKDDVEQLIEKKIAENPNIKPSTKKYIKTVPAGYVQLGVETSMFHLGEVKTKEIIAGIVKDIRDATKDVPSDNKTEKKASEKNKMIKTLTDREASQDTHIVNFYRQAFEYNFNLTKGPKCNEIYDSYTIYFKNRVSSFEYTNLDEYVKWVNQLKQRATSFMKITAFYHYEQYKKYGKTTKDYLIEILANHFNTLATRIFNQLNILIIKDQQERQINRSTIHQMLLILAEYNNTDFKDVYISGCCWYDDWVVEKLAVFETGGLSAFALVTDATKMIKYVEESVDSYNCYVVETGLLLTEKIAKPIMVRMLPLVDTFLDNDQTDVMTALFTLGSRVDIRSIGEKIVNNIVSRSTPVITTDIKTTTDSFFIPTLLEKNKKYCRVLKAYPDTWKLVGFVKIIESIDRFTETFAIYIDSLFRKKQNEEEFEATFKEIVSFVTYIPEKDVFQRYYTNHFAKRMLSATTSVELERTALTLIKARFGMSFVHNMEMMYKDIEAAKEFNVAFSEVKTFKLNLSVSALAAGFWPKASTISVPLVLAPYVDEFTVFYKKRFSGRRLTMLSFGTAEVLFDKKYNLQVNTSQMCILVVMNNEGETTVANLMLTTGLSKSDVERHLMSLTSAKHPVLVKKVSNDVNVYSINMVFKSKTRNVKVGTMAAQKETVEEKKETDSKINQSREFQVRAAVVRTMKARKTLNYNGIVIEVVNALKTYFTPEPVFIKKQIEFLIEQEYMERSQENPAMFNYVA</sequence>
<evidence type="ECO:0000256" key="1">
    <source>
        <dbReference type="ARBA" id="ARBA00022499"/>
    </source>
</evidence>
<dbReference type="GO" id="GO:0006511">
    <property type="term" value="P:ubiquitin-dependent protein catabolic process"/>
    <property type="evidence" value="ECO:0007669"/>
    <property type="project" value="InterPro"/>
</dbReference>
<evidence type="ECO:0000256" key="2">
    <source>
        <dbReference type="ARBA" id="ARBA00022843"/>
    </source>
</evidence>
<evidence type="ECO:0000313" key="4">
    <source>
        <dbReference type="EMBL" id="QHU08459.1"/>
    </source>
</evidence>
<dbReference type="PROSITE" id="PS01256">
    <property type="entry name" value="CULLIN_1"/>
    <property type="match status" value="1"/>
</dbReference>
<keyword evidence="2" id="KW-0832">Ubl conjugation</keyword>
<dbReference type="SUPFAM" id="SSF75632">
    <property type="entry name" value="Cullin homology domain"/>
    <property type="match status" value="1"/>
</dbReference>
<dbReference type="SUPFAM" id="SSF46785">
    <property type="entry name" value="Winged helix' DNA-binding domain"/>
    <property type="match status" value="1"/>
</dbReference>
<dbReference type="Gene3D" id="1.20.1310.10">
    <property type="entry name" value="Cullin Repeats"/>
    <property type="match status" value="1"/>
</dbReference>
<dbReference type="SMART" id="SM00884">
    <property type="entry name" value="Cullin_Nedd8"/>
    <property type="match status" value="1"/>
</dbReference>